<feature type="region of interest" description="Disordered" evidence="5">
    <location>
        <begin position="1"/>
        <end position="158"/>
    </location>
</feature>
<dbReference type="PROSITE" id="PS50878">
    <property type="entry name" value="RT_POL"/>
    <property type="match status" value="1"/>
</dbReference>
<keyword evidence="4" id="KW-0479">Metal-binding</keyword>
<evidence type="ECO:0000256" key="1">
    <source>
        <dbReference type="ARBA" id="ARBA00003343"/>
    </source>
</evidence>
<dbReference type="SUPFAM" id="SSF56399">
    <property type="entry name" value="ADP-ribosylation"/>
    <property type="match status" value="1"/>
</dbReference>
<organism evidence="8 9">
    <name type="scientific">Symbiodinium natans</name>
    <dbReference type="NCBI Taxonomy" id="878477"/>
    <lineage>
        <taxon>Eukaryota</taxon>
        <taxon>Sar</taxon>
        <taxon>Alveolata</taxon>
        <taxon>Dinophyceae</taxon>
        <taxon>Suessiales</taxon>
        <taxon>Symbiodiniaceae</taxon>
        <taxon>Symbiodinium</taxon>
    </lineage>
</organism>
<accession>A0A812RT64</accession>
<dbReference type="GO" id="GO:0008270">
    <property type="term" value="F:zinc ion binding"/>
    <property type="evidence" value="ECO:0007669"/>
    <property type="project" value="UniProtKB-KW"/>
</dbReference>
<comment type="caution">
    <text evidence="8">The sequence shown here is derived from an EMBL/GenBank/DDBJ whole genome shotgun (WGS) entry which is preliminary data.</text>
</comment>
<dbReference type="InterPro" id="IPR013087">
    <property type="entry name" value="Znf_C2H2_type"/>
</dbReference>
<dbReference type="EMBL" id="CAJNDS010002371">
    <property type="protein sequence ID" value="CAE7453107.1"/>
    <property type="molecule type" value="Genomic_DNA"/>
</dbReference>
<dbReference type="Pfam" id="PF03372">
    <property type="entry name" value="Exo_endo_phos"/>
    <property type="match status" value="1"/>
</dbReference>
<evidence type="ECO:0000259" key="7">
    <source>
        <dbReference type="PROSITE" id="PS50878"/>
    </source>
</evidence>
<comment type="catalytic activity">
    <reaction evidence="3">
        <text>2'-phospho-[ligated tRNA] + NAD(+) = mature tRNA + ADP-alpha-D-ribose 1'',2''-cyclic phosphate + nicotinamide</text>
        <dbReference type="Rhea" id="RHEA:23324"/>
        <dbReference type="Rhea" id="RHEA-COMP:11106"/>
        <dbReference type="Rhea" id="RHEA-COMP:11107"/>
        <dbReference type="ChEBI" id="CHEBI:17154"/>
        <dbReference type="ChEBI" id="CHEBI:57540"/>
        <dbReference type="ChEBI" id="CHEBI:76596"/>
        <dbReference type="ChEBI" id="CHEBI:82883"/>
        <dbReference type="ChEBI" id="CHEBI:85027"/>
        <dbReference type="EC" id="2.7.1.160"/>
    </reaction>
</comment>
<feature type="domain" description="Reverse transcriptase" evidence="7">
    <location>
        <begin position="1436"/>
        <end position="1747"/>
    </location>
</feature>
<dbReference type="OrthoDB" id="419694at2759"/>
<dbReference type="InterPro" id="IPR043502">
    <property type="entry name" value="DNA/RNA_pol_sf"/>
</dbReference>
<sequence length="2290" mass="253500">MPPWHRRKGHRARVRPDGTRRRTQGELEARAERQAQRAAVTPPPPLAHASRRRPPSPPPPSRKCARADPEAVEVVEVVDVEDVEEEPTSAPAVVPRSSEGSRSPPTAKWWPRSRAAAPDRVPGPSSRDSRSRPSSSSSGMAPLATRCPREAPRTPVYGERRRRISGILSCILRHDAVRLRVPILGDGTCDLRTLVQARDLRQLGVTEGEVLYVVDTDRKGRFEEIQYPSKPRIRAVQGHNRQVQARLDDTRMYETLTARSVVGLTAFHGTRRDRLAEIMNSGLQAGGPRGDRAHIHMATSMDGVRADSEVVLVMNPEILLAAGLTLFRSRNGYLLTPDAIAPEHIQRVIRCKSIQQGTHAQTRACSDTSSCLSVQLYSFAAQAASCSRRPSGYRHRSWARHGANGRLYLSRVWKFRYVPAPFRRRWHRLTRARVRRALLSVQGLQVRLLGSCGAAVSCLHARRLAQMDQDRGNYWRPHGGPRNRYREDGTRRRSAGELAKRATRAAEKAAQTAPTQGTAAAEPAAAAAASSTVPPATQQRVEASSGKQAPVVSAMSANAPAFYPKMTQAAPFLGAGVQTSQQVPPMAPSPVQQSGHGAKAAITCCPTHTADQGASNAQASVSSTPTPLPGPPQQPLTKDVSGGATEQQHSTAHRSVPAPVLIPAVAFTATESECVRIWGIFDSVREISHRLKAAGHAERYRAFLAKGHYRKYHSAFHNSPATSGVPRVGNWCVGAAATCLLPEVHVFFPGDQPEAVGDATEAWFGRECGATLPHEPLQLPPPEVGLEASRYEWKQDFCALLNLTHSLHEGIPTGLYRKLHWWDSLANRELAFAQFFPRPSGLTAPQGDRGAAAEPLRPGRRHFLTPDSDTSASAVASVKAASHTRKFLKPLSGTWTVFAESGMVALALELGGRPGAVFTSKGLPGSSTAAPSRSPYAKHGPRLTVLTLNVGGLSQDAWDEVQIWIHDQCTQDIILLQETHWSHSNMFFLPRYIVIHSGTAGHRHQGCAILLSKQRFTPSGVRWAPIVPGHLLHARASLGTKPVDVVCLYQHCWSHNGDTASLLQRRERLWVQLDKLLGGVPRRNVLVLGGDFNVGGRMDGQVFGPGTKSARAPPPDQPLFQSLLQTHSLQAINTWKSGLRAFTFQNGETFTQIDFLIGRARQVDDMARGAESDHNCPVLKWRYGPLHHPVYGSFPACWYATAPATPSVPKQAKLSLAQTPEAIRAFREKLALALPNAETPQELNDCLQEAATPLMVEEPRPPLSHLPQVRGLVGAMWEARRRALEVSWSTGLSVLPLSLSNIWDVVVRLHFTARVRIQLRSVWQGWCSAARYLALHRALRKTSRKARRQVMDDRISAAAQAEQQGDRSALFAVVRTFMPKQPRMRTQLRGPEGELLSSAAEADAYEAYCRTVYAPALSAREELPPLAPPAENTAPPVPPAAVFPPLWADSWLTWLPKQGKTGTTPAEQRPISLTDCGGKAVTKAFTSQLQPTLREALAPWPQFAYLGGRCIEHAVARVTAHCVAVRDRLASGRVTLKQRRAGSGPQGQCYGGVMVSVDCSKAFDTVDRQVLKSELCSAGVHPEDVDFIMRMHTAISYHPVPKDPRRAVHSKRGVRQGCALAPSLWSLITVALLRALAEKCGTQWVTDLVTMYADDLLETWEVYTRKDLDLLMQAVSQSFQLLEALGLQVQPQKTKVVLALRGRQARLWIRRHTLDTPDGRVLLIPAPNGKPHHLPIVSSIKYLGVVLSYGDFEGATLTHRLSCAEANRSRILRILHSRSVSLRRRVQLWRACVFSSAVYGLHVVGLRPKHLRRLTVALVRHLRAIAGSFAHIHHEASRALLDRLGVADPLEAIRQRNQTLVESSWSTKDPQVSHPRVLGRLRVVNEALTRLSSSLRAQTEAVQGELVDQVLPSPPQSREGAPWGQLVHSSGGLKEALFHCWHCDLCFAELAALKRHLQDAHDAHTLPDDPPPVPPVPMESSTLSAPQAWIPLADWPQLRDAPMSQWLEIFRIPSAAQILREGCAQCGQWLVSVKSIKLHYKHVHPDIYEELIDQEMAEVFGKRPHAGKPGQENAVRDREEMTLRMGQLLLRHTDYLARLRSDHTVIITYRNDDTPECLLPALLEKAETWRRLKLEKSPNLTRTLRQTLLLYTLQELRERAMMLETSAAQAQADRTRFTELRWMTAEGHWNHLVYDPSEVLKELERLIIIFKTPELILKYDSFRPLKGKLEGPLMTFQLELSLQSPVAHEAMQILRGWFGLSHMLLMGARIKPERAIRPHLAQALQQALFG</sequence>
<gene>
    <name evidence="8" type="primary">TRPT1</name>
    <name evidence="8" type="ORF">SNAT2548_LOCUS24854</name>
</gene>
<dbReference type="SMART" id="SM00355">
    <property type="entry name" value="ZnF_C2H2"/>
    <property type="match status" value="2"/>
</dbReference>
<feature type="compositionally biased region" description="Acidic residues" evidence="5">
    <location>
        <begin position="70"/>
        <end position="87"/>
    </location>
</feature>
<protein>
    <recommendedName>
        <fullName evidence="2">2'-phosphotransferase</fullName>
        <ecNumber evidence="2">2.7.1.160</ecNumber>
    </recommendedName>
</protein>
<dbReference type="CDD" id="cd01650">
    <property type="entry name" value="RT_nLTR_like"/>
    <property type="match status" value="1"/>
</dbReference>
<dbReference type="Gene3D" id="1.10.10.970">
    <property type="entry name" value="RNA 2'-phosphotransferase, Tpt1/KptA family, N-terminal domain"/>
    <property type="match status" value="1"/>
</dbReference>
<dbReference type="InterPro" id="IPR036691">
    <property type="entry name" value="Endo/exonu/phosph_ase_sf"/>
</dbReference>
<dbReference type="SUPFAM" id="SSF56219">
    <property type="entry name" value="DNase I-like"/>
    <property type="match status" value="1"/>
</dbReference>
<feature type="compositionally biased region" description="Polar residues" evidence="5">
    <location>
        <begin position="609"/>
        <end position="623"/>
    </location>
</feature>
<dbReference type="GO" id="GO:0000215">
    <property type="term" value="F:tRNA 2'-phosphotransferase activity"/>
    <property type="evidence" value="ECO:0007669"/>
    <property type="project" value="UniProtKB-EC"/>
</dbReference>
<evidence type="ECO:0000256" key="5">
    <source>
        <dbReference type="SAM" id="MobiDB-lite"/>
    </source>
</evidence>
<dbReference type="Pfam" id="PF01885">
    <property type="entry name" value="PTS_2-RNA"/>
    <property type="match status" value="1"/>
</dbReference>
<keyword evidence="9" id="KW-1185">Reference proteome</keyword>
<dbReference type="InterPro" id="IPR042080">
    <property type="entry name" value="RNA_2'-PTrans_N"/>
</dbReference>
<keyword evidence="4" id="KW-0862">Zinc</keyword>
<evidence type="ECO:0000313" key="9">
    <source>
        <dbReference type="Proteomes" id="UP000604046"/>
    </source>
</evidence>
<dbReference type="PANTHER" id="PTHR48125">
    <property type="entry name" value="LP07818P1"/>
    <property type="match status" value="1"/>
</dbReference>
<evidence type="ECO:0000313" key="8">
    <source>
        <dbReference type="EMBL" id="CAE7453107.1"/>
    </source>
</evidence>
<dbReference type="Gene3D" id="3.20.170.30">
    <property type="match status" value="1"/>
</dbReference>
<proteinExistence type="predicted"/>
<comment type="function">
    <text evidence="1">Catalyzes the last step of tRNA splicing, the transfer of the splice junction 2'-phosphate from ligated tRNA to NAD to produce ADP-ribose 1''-2'' cyclic phosphate.</text>
</comment>
<dbReference type="PROSITE" id="PS50157">
    <property type="entry name" value="ZINC_FINGER_C2H2_2"/>
    <property type="match status" value="1"/>
</dbReference>
<keyword evidence="4" id="KW-0863">Zinc-finger</keyword>
<feature type="region of interest" description="Disordered" evidence="5">
    <location>
        <begin position="609"/>
        <end position="655"/>
    </location>
</feature>
<dbReference type="Pfam" id="PF00078">
    <property type="entry name" value="RVT_1"/>
    <property type="match status" value="1"/>
</dbReference>
<feature type="compositionally biased region" description="Low complexity" evidence="5">
    <location>
        <begin position="118"/>
        <end position="139"/>
    </location>
</feature>
<dbReference type="InterPro" id="IPR042081">
    <property type="entry name" value="RNA_2'-PTrans_C"/>
</dbReference>
<dbReference type="InterPro" id="IPR002745">
    <property type="entry name" value="Ptrans_KptA/Tpt1"/>
</dbReference>
<feature type="region of interest" description="Disordered" evidence="5">
    <location>
        <begin position="471"/>
        <end position="550"/>
    </location>
</feature>
<evidence type="ECO:0000256" key="4">
    <source>
        <dbReference type="PROSITE-ProRule" id="PRU00042"/>
    </source>
</evidence>
<dbReference type="Gene3D" id="3.60.10.10">
    <property type="entry name" value="Endonuclease/exonuclease/phosphatase"/>
    <property type="match status" value="1"/>
</dbReference>
<dbReference type="EC" id="2.7.1.160" evidence="2"/>
<feature type="compositionally biased region" description="Basic and acidic residues" evidence="5">
    <location>
        <begin position="14"/>
        <end position="35"/>
    </location>
</feature>
<feature type="domain" description="C2H2-type" evidence="6">
    <location>
        <begin position="1938"/>
        <end position="1966"/>
    </location>
</feature>
<evidence type="ECO:0000256" key="2">
    <source>
        <dbReference type="ARBA" id="ARBA00012007"/>
    </source>
</evidence>
<dbReference type="InterPro" id="IPR000477">
    <property type="entry name" value="RT_dom"/>
</dbReference>
<name>A0A812RT64_9DINO</name>
<feature type="compositionally biased region" description="Basic and acidic residues" evidence="5">
    <location>
        <begin position="484"/>
        <end position="507"/>
    </location>
</feature>
<evidence type="ECO:0000256" key="3">
    <source>
        <dbReference type="ARBA" id="ARBA00047949"/>
    </source>
</evidence>
<feature type="compositionally biased region" description="Low complexity" evidence="5">
    <location>
        <begin position="508"/>
        <end position="538"/>
    </location>
</feature>
<reference evidence="8" key="1">
    <citation type="submission" date="2021-02" db="EMBL/GenBank/DDBJ databases">
        <authorList>
            <person name="Dougan E. K."/>
            <person name="Rhodes N."/>
            <person name="Thang M."/>
            <person name="Chan C."/>
        </authorList>
    </citation>
    <scope>NUCLEOTIDE SEQUENCE</scope>
</reference>
<feature type="compositionally biased region" description="Basic residues" evidence="5">
    <location>
        <begin position="1"/>
        <end position="13"/>
    </location>
</feature>
<dbReference type="InterPro" id="IPR005135">
    <property type="entry name" value="Endo/exonuclease/phosphatase"/>
</dbReference>
<dbReference type="SUPFAM" id="SSF56672">
    <property type="entry name" value="DNA/RNA polymerases"/>
    <property type="match status" value="1"/>
</dbReference>
<dbReference type="PROSITE" id="PS00028">
    <property type="entry name" value="ZINC_FINGER_C2H2_1"/>
    <property type="match status" value="2"/>
</dbReference>
<dbReference type="PANTHER" id="PTHR48125:SF10">
    <property type="entry name" value="OS12G0136300 PROTEIN"/>
    <property type="match status" value="1"/>
</dbReference>
<evidence type="ECO:0000259" key="6">
    <source>
        <dbReference type="PROSITE" id="PS50157"/>
    </source>
</evidence>
<dbReference type="Proteomes" id="UP000604046">
    <property type="component" value="Unassembled WGS sequence"/>
</dbReference>